<reference evidence="1" key="1">
    <citation type="submission" date="2022-10" db="EMBL/GenBank/DDBJ databases">
        <title>Complete genome of Methanoculleus submarinus DSM 15122.</title>
        <authorList>
            <person name="Chen S.-C."/>
            <person name="Lai S.-J."/>
            <person name="You Y.-T."/>
        </authorList>
    </citation>
    <scope>NUCLEOTIDE SEQUENCE</scope>
    <source>
        <strain evidence="1">DSM 15122</strain>
    </source>
</reference>
<dbReference type="InterPro" id="IPR029058">
    <property type="entry name" value="AB_hydrolase_fold"/>
</dbReference>
<evidence type="ECO:0000313" key="2">
    <source>
        <dbReference type="Proteomes" id="UP001156196"/>
    </source>
</evidence>
<accession>A0AAX3E9D9</accession>
<organism evidence="1 2">
    <name type="scientific">Methanoculleus submarinus</name>
    <dbReference type="NCBI Taxonomy" id="204050"/>
    <lineage>
        <taxon>Archaea</taxon>
        <taxon>Methanobacteriati</taxon>
        <taxon>Methanobacteriota</taxon>
        <taxon>Stenosarchaea group</taxon>
        <taxon>Methanomicrobia</taxon>
        <taxon>Methanomicrobiales</taxon>
        <taxon>Methanomicrobiaceae</taxon>
        <taxon>Methanoculleus</taxon>
    </lineage>
</organism>
<evidence type="ECO:0008006" key="3">
    <source>
        <dbReference type="Google" id="ProtNLM"/>
    </source>
</evidence>
<dbReference type="EMBL" id="CP109831">
    <property type="protein sequence ID" value="UYU18479.1"/>
    <property type="molecule type" value="Genomic_DNA"/>
</dbReference>
<proteinExistence type="predicted"/>
<keyword evidence="2" id="KW-1185">Reference proteome</keyword>
<sequence length="48" mass="5402">MEEAEQIRSELLVERVFDAPRGGHFGAMEDPELLANGIRALFRTIMQG</sequence>
<dbReference type="AlphaFoldDB" id="A0AAX3E9D9"/>
<dbReference type="GeneID" id="58787952"/>
<dbReference type="Gene3D" id="3.40.50.1820">
    <property type="entry name" value="alpha/beta hydrolase"/>
    <property type="match status" value="1"/>
</dbReference>
<protein>
    <recommendedName>
        <fullName evidence="3">Epoxide hydrolase</fullName>
    </recommendedName>
</protein>
<name>A0AAX3E9D9_9EURY</name>
<dbReference type="RefSeq" id="WP_187147938.1">
    <property type="nucleotide sequence ID" value="NZ_CP109831.1"/>
</dbReference>
<evidence type="ECO:0000313" key="1">
    <source>
        <dbReference type="EMBL" id="UYU18479.1"/>
    </source>
</evidence>
<dbReference type="KEGG" id="msum:OH143_12380"/>
<dbReference type="Proteomes" id="UP001156196">
    <property type="component" value="Chromosome"/>
</dbReference>
<gene>
    <name evidence="1" type="ORF">OH143_12380</name>
</gene>